<dbReference type="STRING" id="709032.Sulku_1656"/>
<dbReference type="InterPro" id="IPR050469">
    <property type="entry name" value="Diguanylate_Cyclase"/>
</dbReference>
<dbReference type="GO" id="GO:1902201">
    <property type="term" value="P:negative regulation of bacterial-type flagellum-dependent cell motility"/>
    <property type="evidence" value="ECO:0007669"/>
    <property type="project" value="TreeGrafter"/>
</dbReference>
<dbReference type="InterPro" id="IPR001789">
    <property type="entry name" value="Sig_transdc_resp-reg_receiver"/>
</dbReference>
<evidence type="ECO:0000259" key="5">
    <source>
        <dbReference type="PROSITE" id="PS50887"/>
    </source>
</evidence>
<comment type="catalytic activity">
    <reaction evidence="2">
        <text>2 GTP = 3',3'-c-di-GMP + 2 diphosphate</text>
        <dbReference type="Rhea" id="RHEA:24898"/>
        <dbReference type="ChEBI" id="CHEBI:33019"/>
        <dbReference type="ChEBI" id="CHEBI:37565"/>
        <dbReference type="ChEBI" id="CHEBI:58805"/>
        <dbReference type="EC" id="2.7.7.65"/>
    </reaction>
</comment>
<dbReference type="EC" id="2.7.7.65" evidence="1"/>
<dbReference type="GO" id="GO:0000160">
    <property type="term" value="P:phosphorelay signal transduction system"/>
    <property type="evidence" value="ECO:0007669"/>
    <property type="project" value="InterPro"/>
</dbReference>
<dbReference type="CDD" id="cd01949">
    <property type="entry name" value="GGDEF"/>
    <property type="match status" value="1"/>
</dbReference>
<dbReference type="PANTHER" id="PTHR45138:SF9">
    <property type="entry name" value="DIGUANYLATE CYCLASE DGCM-RELATED"/>
    <property type="match status" value="1"/>
</dbReference>
<organism evidence="6 7">
    <name type="scientific">Sulfuricurvum kujiense (strain ATCC BAA-921 / DSM 16994 / JCM 11577 / YK-1)</name>
    <dbReference type="NCBI Taxonomy" id="709032"/>
    <lineage>
        <taxon>Bacteria</taxon>
        <taxon>Pseudomonadati</taxon>
        <taxon>Campylobacterota</taxon>
        <taxon>Epsilonproteobacteria</taxon>
        <taxon>Campylobacterales</taxon>
        <taxon>Sulfurimonadaceae</taxon>
        <taxon>Sulfuricurvum</taxon>
    </lineage>
</organism>
<dbReference type="InterPro" id="IPR029787">
    <property type="entry name" value="Nucleotide_cyclase"/>
</dbReference>
<dbReference type="Gene3D" id="3.30.70.270">
    <property type="match status" value="1"/>
</dbReference>
<keyword evidence="7" id="KW-1185">Reference proteome</keyword>
<evidence type="ECO:0000259" key="4">
    <source>
        <dbReference type="PROSITE" id="PS50110"/>
    </source>
</evidence>
<dbReference type="EMBL" id="CP002355">
    <property type="protein sequence ID" value="ADR34317.1"/>
    <property type="molecule type" value="Genomic_DNA"/>
</dbReference>
<dbReference type="Gene3D" id="3.40.50.2300">
    <property type="match status" value="2"/>
</dbReference>
<dbReference type="InterPro" id="IPR000160">
    <property type="entry name" value="GGDEF_dom"/>
</dbReference>
<feature type="modified residue" description="4-aspartylphosphate" evidence="3">
    <location>
        <position position="180"/>
    </location>
</feature>
<name>E4U0K0_SULKY</name>
<feature type="domain" description="Response regulatory" evidence="4">
    <location>
        <begin position="130"/>
        <end position="247"/>
    </location>
</feature>
<dbReference type="KEGG" id="sku:Sulku_1656"/>
<keyword evidence="3" id="KW-0597">Phosphoprotein</keyword>
<sequence length="420" mass="47991">MTEKKIIERILLVDDSKTLAKLISLKVKSELNVEIDVAYSLSEAELFTKKYSYTLAILDLNLPDAPGGEIVDAMLKKNIPSIVLTGSVDKEFRKVMLKKDIIDYVHKGGLHDIDYVIDMIKRLLKNRHHKVMVVDDSSVFRNQMKKMVENLFFQVFALAHGEEALLILEQNPDIKIIITDYNMPVMDGLELTKAVRQKYTKNQLSIFVLSSTDDSDVSAMFLKRGANDFINKPFSKEEFSCRLNNAIEALENIDTITHYSSRDFLTGLYNRRHFFSVMETYFVDAVNRDEEFVLALIDIDNFKVINDTYGHDIGDEVIIHVAEIIRSNVQYQDVLSRFVGAEFCLVLKNTTREKALEILERIRQRVSLTPYTIEPDQEIFTTVSIGAALEHDNSINETINEADSQLLHAKHNGKNSICAK</sequence>
<dbReference type="InterPro" id="IPR043128">
    <property type="entry name" value="Rev_trsase/Diguanyl_cyclase"/>
</dbReference>
<dbReference type="SMART" id="SM00267">
    <property type="entry name" value="GGDEF"/>
    <property type="match status" value="1"/>
</dbReference>
<feature type="domain" description="Response regulatory" evidence="4">
    <location>
        <begin position="9"/>
        <end position="122"/>
    </location>
</feature>
<evidence type="ECO:0000313" key="6">
    <source>
        <dbReference type="EMBL" id="ADR34317.1"/>
    </source>
</evidence>
<dbReference type="HOGENOM" id="CLU_000445_11_28_7"/>
<dbReference type="NCBIfam" id="TIGR00254">
    <property type="entry name" value="GGDEF"/>
    <property type="match status" value="1"/>
</dbReference>
<evidence type="ECO:0000256" key="3">
    <source>
        <dbReference type="PROSITE-ProRule" id="PRU00169"/>
    </source>
</evidence>
<dbReference type="FunFam" id="3.30.70.270:FF:000001">
    <property type="entry name" value="Diguanylate cyclase domain protein"/>
    <property type="match status" value="1"/>
</dbReference>
<dbReference type="eggNOG" id="COG0745">
    <property type="taxonomic scope" value="Bacteria"/>
</dbReference>
<dbReference type="eggNOG" id="COG3706">
    <property type="taxonomic scope" value="Bacteria"/>
</dbReference>
<dbReference type="SUPFAM" id="SSF55073">
    <property type="entry name" value="Nucleotide cyclase"/>
    <property type="match status" value="1"/>
</dbReference>
<evidence type="ECO:0000256" key="1">
    <source>
        <dbReference type="ARBA" id="ARBA00012528"/>
    </source>
</evidence>
<dbReference type="GO" id="GO:0005886">
    <property type="term" value="C:plasma membrane"/>
    <property type="evidence" value="ECO:0007669"/>
    <property type="project" value="TreeGrafter"/>
</dbReference>
<evidence type="ECO:0000313" key="7">
    <source>
        <dbReference type="Proteomes" id="UP000008721"/>
    </source>
</evidence>
<dbReference type="PROSITE" id="PS50887">
    <property type="entry name" value="GGDEF"/>
    <property type="match status" value="1"/>
</dbReference>
<dbReference type="Proteomes" id="UP000008721">
    <property type="component" value="Chromosome"/>
</dbReference>
<reference evidence="6 7" key="1">
    <citation type="journal article" date="2012" name="Stand. Genomic Sci.">
        <title>Complete genome sequence of the sulfur compounds oxidizing chemolithoautotroph Sulfuricurvum kujiense type strain (YK-1(T)).</title>
        <authorList>
            <person name="Han C."/>
            <person name="Kotsyurbenko O."/>
            <person name="Chertkov O."/>
            <person name="Held B."/>
            <person name="Lapidus A."/>
            <person name="Nolan M."/>
            <person name="Lucas S."/>
            <person name="Hammon N."/>
            <person name="Deshpande S."/>
            <person name="Cheng J.F."/>
            <person name="Tapia R."/>
            <person name="Goodwin L.A."/>
            <person name="Pitluck S."/>
            <person name="Liolios K."/>
            <person name="Pagani I."/>
            <person name="Ivanova N."/>
            <person name="Mavromatis K."/>
            <person name="Mikhailova N."/>
            <person name="Pati A."/>
            <person name="Chen A."/>
            <person name="Palaniappan K."/>
            <person name="Land M."/>
            <person name="Hauser L."/>
            <person name="Chang Y.J."/>
            <person name="Jeffries C.D."/>
            <person name="Brambilla E.M."/>
            <person name="Rohde M."/>
            <person name="Spring S."/>
            <person name="Sikorski J."/>
            <person name="Goker M."/>
            <person name="Woyke T."/>
            <person name="Bristow J."/>
            <person name="Eisen J.A."/>
            <person name="Markowitz V."/>
            <person name="Hugenholtz P."/>
            <person name="Kyrpides N.C."/>
            <person name="Klenk H.P."/>
            <person name="Detter J.C."/>
        </authorList>
    </citation>
    <scope>NUCLEOTIDE SEQUENCE [LARGE SCALE GENOMIC DNA]</scope>
    <source>
        <strain evidence="7">ATCC BAA-921 / DSM 16994 / JCM 11577 / YK-1</strain>
    </source>
</reference>
<dbReference type="GO" id="GO:0043709">
    <property type="term" value="P:cell adhesion involved in single-species biofilm formation"/>
    <property type="evidence" value="ECO:0007669"/>
    <property type="project" value="TreeGrafter"/>
</dbReference>
<accession>E4U0K0</accession>
<dbReference type="SMART" id="SM00448">
    <property type="entry name" value="REC"/>
    <property type="match status" value="2"/>
</dbReference>
<dbReference type="GO" id="GO:0052621">
    <property type="term" value="F:diguanylate cyclase activity"/>
    <property type="evidence" value="ECO:0007669"/>
    <property type="project" value="UniProtKB-EC"/>
</dbReference>
<feature type="modified residue" description="4-aspartylphosphate" evidence="3">
    <location>
        <position position="59"/>
    </location>
</feature>
<dbReference type="SUPFAM" id="SSF52172">
    <property type="entry name" value="CheY-like"/>
    <property type="match status" value="2"/>
</dbReference>
<feature type="domain" description="GGDEF" evidence="5">
    <location>
        <begin position="290"/>
        <end position="420"/>
    </location>
</feature>
<dbReference type="InterPro" id="IPR011006">
    <property type="entry name" value="CheY-like_superfamily"/>
</dbReference>
<dbReference type="Pfam" id="PF00990">
    <property type="entry name" value="GGDEF"/>
    <property type="match status" value="1"/>
</dbReference>
<gene>
    <name evidence="6" type="ordered locus">Sulku_1656</name>
</gene>
<dbReference type="Pfam" id="PF00072">
    <property type="entry name" value="Response_reg"/>
    <property type="match status" value="2"/>
</dbReference>
<evidence type="ECO:0000256" key="2">
    <source>
        <dbReference type="ARBA" id="ARBA00034247"/>
    </source>
</evidence>
<dbReference type="AlphaFoldDB" id="E4U0K0"/>
<dbReference type="PROSITE" id="PS50110">
    <property type="entry name" value="RESPONSE_REGULATORY"/>
    <property type="match status" value="2"/>
</dbReference>
<protein>
    <recommendedName>
        <fullName evidence="1">diguanylate cyclase</fullName>
        <ecNumber evidence="1">2.7.7.65</ecNumber>
    </recommendedName>
</protein>
<dbReference type="RefSeq" id="WP_013460514.1">
    <property type="nucleotide sequence ID" value="NC_014762.1"/>
</dbReference>
<proteinExistence type="predicted"/>
<dbReference type="PANTHER" id="PTHR45138">
    <property type="entry name" value="REGULATORY COMPONENTS OF SENSORY TRANSDUCTION SYSTEM"/>
    <property type="match status" value="1"/>
</dbReference>